<name>C8PJ40_9BACT</name>
<protein>
    <submittedName>
        <fullName evidence="1">Uncharacterized protein</fullName>
    </submittedName>
</protein>
<dbReference type="AlphaFoldDB" id="C8PJ40"/>
<sequence length="55" mass="6122">MNKILKFFGAQNSGIYGLQNLKFRLFARNFAADLRVNFACWTSGGTAIPILKGKI</sequence>
<accession>C8PJ40</accession>
<dbReference type="EMBL" id="ACYG01000027">
    <property type="protein sequence ID" value="EEV16945.1"/>
    <property type="molecule type" value="Genomic_DNA"/>
</dbReference>
<gene>
    <name evidence="1" type="ORF">CAMGR0001_1239</name>
</gene>
<organism evidence="1 2">
    <name type="scientific">Campylobacter gracilis RM3268</name>
    <dbReference type="NCBI Taxonomy" id="553220"/>
    <lineage>
        <taxon>Bacteria</taxon>
        <taxon>Pseudomonadati</taxon>
        <taxon>Campylobacterota</taxon>
        <taxon>Epsilonproteobacteria</taxon>
        <taxon>Campylobacterales</taxon>
        <taxon>Campylobacteraceae</taxon>
        <taxon>Campylobacter</taxon>
    </lineage>
</organism>
<dbReference type="Proteomes" id="UP000005709">
    <property type="component" value="Unassembled WGS sequence"/>
</dbReference>
<evidence type="ECO:0000313" key="2">
    <source>
        <dbReference type="Proteomes" id="UP000005709"/>
    </source>
</evidence>
<comment type="caution">
    <text evidence="1">The sequence shown here is derived from an EMBL/GenBank/DDBJ whole genome shotgun (WGS) entry which is preliminary data.</text>
</comment>
<keyword evidence="2" id="KW-1185">Reference proteome</keyword>
<proteinExistence type="predicted"/>
<reference evidence="1 2" key="1">
    <citation type="submission" date="2009-07" db="EMBL/GenBank/DDBJ databases">
        <authorList>
            <person name="Madupu R."/>
            <person name="Sebastian Y."/>
            <person name="Durkin A.S."/>
            <person name="Torralba M."/>
            <person name="Methe B."/>
            <person name="Sutton G.G."/>
            <person name="Strausberg R.L."/>
            <person name="Nelson K.E."/>
        </authorList>
    </citation>
    <scope>NUCLEOTIDE SEQUENCE [LARGE SCALE GENOMIC DNA]</scope>
    <source>
        <strain evidence="1 2">RM3268</strain>
    </source>
</reference>
<evidence type="ECO:0000313" key="1">
    <source>
        <dbReference type="EMBL" id="EEV16945.1"/>
    </source>
</evidence>
<dbReference type="STRING" id="824.CGRAC_0920"/>